<comment type="catalytic activity">
    <reaction evidence="8">
        <text>(sulfur carrier)-H + L-cysteine = (sulfur carrier)-SH + L-alanine</text>
        <dbReference type="Rhea" id="RHEA:43892"/>
        <dbReference type="Rhea" id="RHEA-COMP:14737"/>
        <dbReference type="Rhea" id="RHEA-COMP:14739"/>
        <dbReference type="ChEBI" id="CHEBI:29917"/>
        <dbReference type="ChEBI" id="CHEBI:35235"/>
        <dbReference type="ChEBI" id="CHEBI:57972"/>
        <dbReference type="ChEBI" id="CHEBI:64428"/>
        <dbReference type="EC" id="2.8.1.7"/>
    </reaction>
</comment>
<proteinExistence type="inferred from homology"/>
<organism evidence="10 11">
    <name type="scientific">Fimbriimonas ginsengisoli Gsoil 348</name>
    <dbReference type="NCBI Taxonomy" id="661478"/>
    <lineage>
        <taxon>Bacteria</taxon>
        <taxon>Bacillati</taxon>
        <taxon>Armatimonadota</taxon>
        <taxon>Fimbriimonadia</taxon>
        <taxon>Fimbriimonadales</taxon>
        <taxon>Fimbriimonadaceae</taxon>
        <taxon>Fimbriimonas</taxon>
    </lineage>
</organism>
<dbReference type="PANTHER" id="PTHR11601:SF34">
    <property type="entry name" value="CYSTEINE DESULFURASE"/>
    <property type="match status" value="1"/>
</dbReference>
<dbReference type="GO" id="GO:0031071">
    <property type="term" value="F:cysteine desulfurase activity"/>
    <property type="evidence" value="ECO:0007669"/>
    <property type="project" value="UniProtKB-EC"/>
</dbReference>
<evidence type="ECO:0000256" key="7">
    <source>
        <dbReference type="ARBA" id="ARBA00023014"/>
    </source>
</evidence>
<dbReference type="AlphaFoldDB" id="A0A068NRA3"/>
<evidence type="ECO:0000259" key="9">
    <source>
        <dbReference type="Pfam" id="PF00266"/>
    </source>
</evidence>
<dbReference type="InterPro" id="IPR015424">
    <property type="entry name" value="PyrdxlP-dep_Trfase"/>
</dbReference>
<accession>A0A068NRA3</accession>
<evidence type="ECO:0000313" key="10">
    <source>
        <dbReference type="EMBL" id="AIE84114.1"/>
    </source>
</evidence>
<feature type="domain" description="Aminotransferase class V" evidence="9">
    <location>
        <begin position="5"/>
        <end position="345"/>
    </location>
</feature>
<dbReference type="Pfam" id="PF00266">
    <property type="entry name" value="Aminotran_5"/>
    <property type="match status" value="1"/>
</dbReference>
<dbReference type="eggNOG" id="COG1104">
    <property type="taxonomic scope" value="Bacteria"/>
</dbReference>
<dbReference type="HOGENOM" id="CLU_003433_0_0_0"/>
<evidence type="ECO:0000256" key="2">
    <source>
        <dbReference type="ARBA" id="ARBA00006490"/>
    </source>
</evidence>
<dbReference type="InterPro" id="IPR000192">
    <property type="entry name" value="Aminotrans_V_dom"/>
</dbReference>
<keyword evidence="10" id="KW-0032">Aminotransferase</keyword>
<keyword evidence="4" id="KW-0479">Metal-binding</keyword>
<dbReference type="Proteomes" id="UP000027982">
    <property type="component" value="Chromosome"/>
</dbReference>
<dbReference type="STRING" id="661478.OP10G_0746"/>
<dbReference type="EMBL" id="CP007139">
    <property type="protein sequence ID" value="AIE84114.1"/>
    <property type="molecule type" value="Genomic_DNA"/>
</dbReference>
<dbReference type="KEGG" id="fgi:OP10G_0746"/>
<dbReference type="GO" id="GO:0046872">
    <property type="term" value="F:metal ion binding"/>
    <property type="evidence" value="ECO:0007669"/>
    <property type="project" value="UniProtKB-KW"/>
</dbReference>
<protein>
    <submittedName>
        <fullName evidence="10">Aminotransferase class V</fullName>
    </submittedName>
</protein>
<keyword evidence="5" id="KW-0663">Pyridoxal phosphate</keyword>
<dbReference type="Gene3D" id="3.90.1150.10">
    <property type="entry name" value="Aspartate Aminotransferase, domain 1"/>
    <property type="match status" value="1"/>
</dbReference>
<comment type="cofactor">
    <cofactor evidence="1">
        <name>pyridoxal 5'-phosphate</name>
        <dbReference type="ChEBI" id="CHEBI:597326"/>
    </cofactor>
</comment>
<name>A0A068NRA3_FIMGI</name>
<dbReference type="InterPro" id="IPR015422">
    <property type="entry name" value="PyrdxlP-dep_Trfase_small"/>
</dbReference>
<dbReference type="GO" id="GO:0008483">
    <property type="term" value="F:transaminase activity"/>
    <property type="evidence" value="ECO:0007669"/>
    <property type="project" value="UniProtKB-KW"/>
</dbReference>
<dbReference type="Gene3D" id="1.10.260.50">
    <property type="match status" value="1"/>
</dbReference>
<dbReference type="RefSeq" id="WP_227625052.1">
    <property type="nucleotide sequence ID" value="NZ_CP007139.1"/>
</dbReference>
<keyword evidence="11" id="KW-1185">Reference proteome</keyword>
<dbReference type="SUPFAM" id="SSF53383">
    <property type="entry name" value="PLP-dependent transferases"/>
    <property type="match status" value="1"/>
</dbReference>
<evidence type="ECO:0000256" key="6">
    <source>
        <dbReference type="ARBA" id="ARBA00023004"/>
    </source>
</evidence>
<dbReference type="PANTHER" id="PTHR11601">
    <property type="entry name" value="CYSTEINE DESULFURYLASE FAMILY MEMBER"/>
    <property type="match status" value="1"/>
</dbReference>
<dbReference type="PIRSF" id="PIRSF005572">
    <property type="entry name" value="NifS"/>
    <property type="match status" value="1"/>
</dbReference>
<evidence type="ECO:0000313" key="11">
    <source>
        <dbReference type="Proteomes" id="UP000027982"/>
    </source>
</evidence>
<gene>
    <name evidence="10" type="ORF">OP10G_0746</name>
</gene>
<comment type="similarity">
    <text evidence="2">Belongs to the class-V pyridoxal-phosphate-dependent aminotransferase family. NifS/IscS subfamily.</text>
</comment>
<dbReference type="InterPro" id="IPR015421">
    <property type="entry name" value="PyrdxlP-dep_Trfase_major"/>
</dbReference>
<evidence type="ECO:0000256" key="3">
    <source>
        <dbReference type="ARBA" id="ARBA00022679"/>
    </source>
</evidence>
<evidence type="ECO:0000256" key="5">
    <source>
        <dbReference type="ARBA" id="ARBA00022898"/>
    </source>
</evidence>
<evidence type="ECO:0000256" key="4">
    <source>
        <dbReference type="ARBA" id="ARBA00022723"/>
    </source>
</evidence>
<keyword evidence="6" id="KW-0408">Iron</keyword>
<dbReference type="InterPro" id="IPR016454">
    <property type="entry name" value="Cysteine_dSase"/>
</dbReference>
<keyword evidence="3 10" id="KW-0808">Transferase</keyword>
<dbReference type="Gene3D" id="3.40.640.10">
    <property type="entry name" value="Type I PLP-dependent aspartate aminotransferase-like (Major domain)"/>
    <property type="match status" value="1"/>
</dbReference>
<keyword evidence="7" id="KW-0411">Iron-sulfur</keyword>
<evidence type="ECO:0000256" key="8">
    <source>
        <dbReference type="ARBA" id="ARBA00050776"/>
    </source>
</evidence>
<reference evidence="10 11" key="1">
    <citation type="journal article" date="2014" name="PLoS ONE">
        <title>The first complete genome sequence of the class fimbriimonadia in the phylum armatimonadetes.</title>
        <authorList>
            <person name="Hu Z.Y."/>
            <person name="Wang Y.Z."/>
            <person name="Im W.T."/>
            <person name="Wang S.Y."/>
            <person name="Zhao G.P."/>
            <person name="Zheng H.J."/>
            <person name="Quan Z.X."/>
        </authorList>
    </citation>
    <scope>NUCLEOTIDE SEQUENCE [LARGE SCALE GENOMIC DNA]</scope>
    <source>
        <strain evidence="10">Gsoil 348</strain>
    </source>
</reference>
<evidence type="ECO:0000256" key="1">
    <source>
        <dbReference type="ARBA" id="ARBA00001933"/>
    </source>
</evidence>
<sequence>MHQRIYLDHAATTPLSEAARQAMTPWLNAGNASSLYQEGRQAKEAIDSAREAVSEALGCLFAEVIFTSGGTEAANLAIIGLALGNEDPARNRVLLGAAEHHCVLHTADVLRRLGYSVELVGVDREARLDMADLGRKLGPDVLLASVMHANNELGSINPIAEIADLVHGCGARLYVDAVQTFRRPDAIPLKWSVDDLRADLVSVSAHKVNGPKGTGALYVRAGTKIKALVGGGGQEREVRGGTENVAAIAGFGAAVRQQPASIDPEWCERLLTRLEGLGAVRTVVHGPFLSSHVHVRFPGIDASTLLIALDRVGISASSGAACSSGSIEPSHVLLACGYSHGEAREGIRLTMGAGTELCQLDEAAERIDGVLRRFRG</sequence>
<dbReference type="GO" id="GO:0051536">
    <property type="term" value="F:iron-sulfur cluster binding"/>
    <property type="evidence" value="ECO:0007669"/>
    <property type="project" value="UniProtKB-KW"/>
</dbReference>